<dbReference type="PANTHER" id="PTHR31225">
    <property type="entry name" value="OS04G0344100 PROTEIN-RELATED"/>
    <property type="match status" value="1"/>
</dbReference>
<accession>A0A1E5V514</accession>
<feature type="non-terminal residue" evidence="3">
    <location>
        <position position="1"/>
    </location>
</feature>
<dbReference type="SFLD" id="SFLDG01019">
    <property type="entry name" value="Terpene_Cyclase_Like_1_C_Termi"/>
    <property type="match status" value="1"/>
</dbReference>
<dbReference type="InterPro" id="IPR008930">
    <property type="entry name" value="Terpenoid_cyclase/PrenylTrfase"/>
</dbReference>
<evidence type="ECO:0000313" key="4">
    <source>
        <dbReference type="Proteomes" id="UP000095767"/>
    </source>
</evidence>
<dbReference type="GO" id="GO:0000287">
    <property type="term" value="F:magnesium ion binding"/>
    <property type="evidence" value="ECO:0007669"/>
    <property type="project" value="InterPro"/>
</dbReference>
<dbReference type="InterPro" id="IPR036965">
    <property type="entry name" value="Terpene_synth_N_sf"/>
</dbReference>
<dbReference type="SUPFAM" id="SSF48239">
    <property type="entry name" value="Terpenoid cyclases/Protein prenyltransferases"/>
    <property type="match status" value="1"/>
</dbReference>
<feature type="domain" description="Terpene synthase metal-binding" evidence="2">
    <location>
        <begin position="89"/>
        <end position="327"/>
    </location>
</feature>
<dbReference type="PANTHER" id="PTHR31225:SF222">
    <property type="entry name" value="ALPHA-COPAENE SYNTHASE"/>
    <property type="match status" value="1"/>
</dbReference>
<dbReference type="Proteomes" id="UP000095767">
    <property type="component" value="Unassembled WGS sequence"/>
</dbReference>
<dbReference type="AlphaFoldDB" id="A0A1E5V514"/>
<evidence type="ECO:0000313" key="3">
    <source>
        <dbReference type="EMBL" id="OEL20250.1"/>
    </source>
</evidence>
<dbReference type="Gene3D" id="1.10.600.10">
    <property type="entry name" value="Farnesyl Diphosphate Synthase"/>
    <property type="match status" value="1"/>
</dbReference>
<proteinExistence type="predicted"/>
<dbReference type="SFLD" id="SFLDS00005">
    <property type="entry name" value="Isoprenoid_Synthase_Type_I"/>
    <property type="match status" value="1"/>
</dbReference>
<name>A0A1E5V514_9POAL</name>
<reference evidence="3 4" key="1">
    <citation type="submission" date="2016-09" db="EMBL/GenBank/DDBJ databases">
        <title>The draft genome of Dichanthelium oligosanthes: A C3 panicoid grass species.</title>
        <authorList>
            <person name="Studer A.J."/>
            <person name="Schnable J.C."/>
            <person name="Brutnell T.P."/>
        </authorList>
    </citation>
    <scope>NUCLEOTIDE SEQUENCE [LARGE SCALE GENOMIC DNA]</scope>
    <source>
        <strain evidence="4">cv. Kellogg 1175</strain>
        <tissue evidence="3">Leaf</tissue>
    </source>
</reference>
<dbReference type="STRING" id="888268.A0A1E5V514"/>
<evidence type="ECO:0000259" key="2">
    <source>
        <dbReference type="Pfam" id="PF03936"/>
    </source>
</evidence>
<dbReference type="InterPro" id="IPR050148">
    <property type="entry name" value="Terpene_synthase-like"/>
</dbReference>
<sequence>LEEPLLFARHHLESKQCNLKSPLAEQVGRALNIPLTRDIKREEAISYIMEYNVQDETYNATIHELAKLEFNRLQRVHQKELKAISLWWKDLYGDVKLDYARDRVVECYFWSYSCVYEEEYARSRIVLAKLLMLTSLLDDTYDEHATLEECQVLTKVLERWDETDVSLLPEYLQKFFLRVISNFRDFEQELEPHEKYRSAYIRNVFQDISKSYLQEAEWSHHGYIPSFNDQVNVSVKSAGGELVAIGLLFGLGDVATKEVFEWAIRNSDTVRAVGQVSRFMDDLADFKRGRNKMDVATSVECYMKENNVTSEVALAKIASLVDDAWKTSNKELIEHRAILPIVKQITNFGRSMMFLYHGKRDGYTDSKEVKVALESHFVKPIPI</sequence>
<keyword evidence="1" id="KW-0479">Metal-binding</keyword>
<dbReference type="FunFam" id="1.10.600.10:FF:000007">
    <property type="entry name" value="Isoprene synthase, chloroplastic"/>
    <property type="match status" value="1"/>
</dbReference>
<dbReference type="Pfam" id="PF03936">
    <property type="entry name" value="Terpene_synth_C"/>
    <property type="match status" value="1"/>
</dbReference>
<dbReference type="SUPFAM" id="SSF48576">
    <property type="entry name" value="Terpenoid synthases"/>
    <property type="match status" value="1"/>
</dbReference>
<protein>
    <submittedName>
        <fullName evidence="3">Alpha-humulene synthase</fullName>
    </submittedName>
</protein>
<dbReference type="Gene3D" id="1.50.10.130">
    <property type="entry name" value="Terpene synthase, N-terminal domain"/>
    <property type="match status" value="1"/>
</dbReference>
<dbReference type="InterPro" id="IPR034741">
    <property type="entry name" value="Terpene_cyclase-like_1_C"/>
</dbReference>
<keyword evidence="4" id="KW-1185">Reference proteome</keyword>
<gene>
    <name evidence="3" type="ORF">BAE44_0018730</name>
</gene>
<evidence type="ECO:0000256" key="1">
    <source>
        <dbReference type="ARBA" id="ARBA00022723"/>
    </source>
</evidence>
<dbReference type="GO" id="GO:0016114">
    <property type="term" value="P:terpenoid biosynthetic process"/>
    <property type="evidence" value="ECO:0007669"/>
    <property type="project" value="InterPro"/>
</dbReference>
<dbReference type="InterPro" id="IPR008949">
    <property type="entry name" value="Isoprenoid_synthase_dom_sf"/>
</dbReference>
<comment type="caution">
    <text evidence="3">The sequence shown here is derived from an EMBL/GenBank/DDBJ whole genome shotgun (WGS) entry which is preliminary data.</text>
</comment>
<dbReference type="EMBL" id="LWDX02051324">
    <property type="protein sequence ID" value="OEL20250.1"/>
    <property type="molecule type" value="Genomic_DNA"/>
</dbReference>
<dbReference type="GO" id="GO:0010333">
    <property type="term" value="F:terpene synthase activity"/>
    <property type="evidence" value="ECO:0007669"/>
    <property type="project" value="InterPro"/>
</dbReference>
<organism evidence="3 4">
    <name type="scientific">Dichanthelium oligosanthes</name>
    <dbReference type="NCBI Taxonomy" id="888268"/>
    <lineage>
        <taxon>Eukaryota</taxon>
        <taxon>Viridiplantae</taxon>
        <taxon>Streptophyta</taxon>
        <taxon>Embryophyta</taxon>
        <taxon>Tracheophyta</taxon>
        <taxon>Spermatophyta</taxon>
        <taxon>Magnoliopsida</taxon>
        <taxon>Liliopsida</taxon>
        <taxon>Poales</taxon>
        <taxon>Poaceae</taxon>
        <taxon>PACMAD clade</taxon>
        <taxon>Panicoideae</taxon>
        <taxon>Panicodae</taxon>
        <taxon>Paniceae</taxon>
        <taxon>Dichantheliinae</taxon>
        <taxon>Dichanthelium</taxon>
    </lineage>
</organism>
<dbReference type="OrthoDB" id="1877784at2759"/>
<dbReference type="InterPro" id="IPR005630">
    <property type="entry name" value="Terpene_synthase_metal-bd"/>
</dbReference>